<organism evidence="2 3">
    <name type="scientific">Seminavis robusta</name>
    <dbReference type="NCBI Taxonomy" id="568900"/>
    <lineage>
        <taxon>Eukaryota</taxon>
        <taxon>Sar</taxon>
        <taxon>Stramenopiles</taxon>
        <taxon>Ochrophyta</taxon>
        <taxon>Bacillariophyta</taxon>
        <taxon>Bacillariophyceae</taxon>
        <taxon>Bacillariophycidae</taxon>
        <taxon>Naviculales</taxon>
        <taxon>Naviculaceae</taxon>
        <taxon>Seminavis</taxon>
    </lineage>
</organism>
<keyword evidence="3" id="KW-1185">Reference proteome</keyword>
<evidence type="ECO:0000256" key="1">
    <source>
        <dbReference type="SAM" id="MobiDB-lite"/>
    </source>
</evidence>
<comment type="caution">
    <text evidence="2">The sequence shown here is derived from an EMBL/GenBank/DDBJ whole genome shotgun (WGS) entry which is preliminary data.</text>
</comment>
<dbReference type="AlphaFoldDB" id="A0A9N8DG65"/>
<reference evidence="2" key="1">
    <citation type="submission" date="2020-06" db="EMBL/GenBank/DDBJ databases">
        <authorList>
            <consortium name="Plant Systems Biology data submission"/>
        </authorList>
    </citation>
    <scope>NUCLEOTIDE SEQUENCE</scope>
    <source>
        <strain evidence="2">D6</strain>
    </source>
</reference>
<dbReference type="EMBL" id="CAICTM010000051">
    <property type="protein sequence ID" value="CAB9499054.1"/>
    <property type="molecule type" value="Genomic_DNA"/>
</dbReference>
<protein>
    <submittedName>
        <fullName evidence="2">Uncharacterized protein</fullName>
    </submittedName>
</protein>
<sequence length="123" mass="13717">MCQSTSSMSQPTIKLFQEESAATMSSPMDAFFRQLKLDLSQQDLVIVSDNACAMMEPPSAIKSDDEKTYSKDELDISFGEERWESSSDHSTSGDKPPTQLRRGLPSMPKRQPSIKDLLSNSNH</sequence>
<feature type="region of interest" description="Disordered" evidence="1">
    <location>
        <begin position="56"/>
        <end position="123"/>
    </location>
</feature>
<accession>A0A9N8DG65</accession>
<evidence type="ECO:0000313" key="2">
    <source>
        <dbReference type="EMBL" id="CAB9499054.1"/>
    </source>
</evidence>
<dbReference type="Proteomes" id="UP001153069">
    <property type="component" value="Unassembled WGS sequence"/>
</dbReference>
<gene>
    <name evidence="2" type="ORF">SEMRO_52_G031160.1</name>
</gene>
<proteinExistence type="predicted"/>
<feature type="compositionally biased region" description="Basic and acidic residues" evidence="1">
    <location>
        <begin position="62"/>
        <end position="87"/>
    </location>
</feature>
<name>A0A9N8DG65_9STRA</name>
<evidence type="ECO:0000313" key="3">
    <source>
        <dbReference type="Proteomes" id="UP001153069"/>
    </source>
</evidence>